<dbReference type="EMBL" id="ATBP01001327">
    <property type="protein sequence ID" value="ETR67549.1"/>
    <property type="molecule type" value="Genomic_DNA"/>
</dbReference>
<protein>
    <submittedName>
        <fullName evidence="1">Uncharacterized protein</fullName>
    </submittedName>
</protein>
<dbReference type="AlphaFoldDB" id="A0A1V1NY76"/>
<proteinExistence type="predicted"/>
<evidence type="ECO:0000313" key="2">
    <source>
        <dbReference type="Proteomes" id="UP000189670"/>
    </source>
</evidence>
<comment type="caution">
    <text evidence="1">The sequence shown here is derived from an EMBL/GenBank/DDBJ whole genome shotgun (WGS) entry which is preliminary data.</text>
</comment>
<organism evidence="1 2">
    <name type="scientific">Candidatus Magnetoglobus multicellularis str. Araruama</name>
    <dbReference type="NCBI Taxonomy" id="890399"/>
    <lineage>
        <taxon>Bacteria</taxon>
        <taxon>Pseudomonadati</taxon>
        <taxon>Thermodesulfobacteriota</taxon>
        <taxon>Desulfobacteria</taxon>
        <taxon>Desulfobacterales</taxon>
        <taxon>Desulfobacteraceae</taxon>
        <taxon>Candidatus Magnetoglobus</taxon>
    </lineage>
</organism>
<gene>
    <name evidence="1" type="ORF">OMM_11470</name>
</gene>
<accession>A0A1V1NY76</accession>
<reference evidence="2" key="1">
    <citation type="submission" date="2012-11" db="EMBL/GenBank/DDBJ databases">
        <authorList>
            <person name="Lucero-Rivera Y.E."/>
            <person name="Tovar-Ramirez D."/>
        </authorList>
    </citation>
    <scope>NUCLEOTIDE SEQUENCE [LARGE SCALE GENOMIC DNA]</scope>
    <source>
        <strain evidence="2">Araruama</strain>
    </source>
</reference>
<name>A0A1V1NY76_9BACT</name>
<sequence>MITSAKGMNASSVPFELFGGKIVTASIKNTVIEALGHVIVQKEIIKSRIQSGGEIHIQNGNVLTSNLAALNFTVWSINQVNTHCRLCQKIVRPWFEKLN</sequence>
<evidence type="ECO:0000313" key="1">
    <source>
        <dbReference type="EMBL" id="ETR67549.1"/>
    </source>
</evidence>
<dbReference type="Proteomes" id="UP000189670">
    <property type="component" value="Unassembled WGS sequence"/>
</dbReference>